<dbReference type="SUPFAM" id="SSF55846">
    <property type="entry name" value="N-acetylmuramoyl-L-alanine amidase-like"/>
    <property type="match status" value="1"/>
</dbReference>
<evidence type="ECO:0000256" key="1">
    <source>
        <dbReference type="ARBA" id="ARBA00001561"/>
    </source>
</evidence>
<name>A0ABS3F3D1_9PROT</name>
<dbReference type="EMBL" id="JAFLNC010000002">
    <property type="protein sequence ID" value="MBO0333022.1"/>
    <property type="molecule type" value="Genomic_DNA"/>
</dbReference>
<dbReference type="InterPro" id="IPR002502">
    <property type="entry name" value="Amidase_domain"/>
</dbReference>
<accession>A0ABS3F3D1</accession>
<evidence type="ECO:0000256" key="4">
    <source>
        <dbReference type="ARBA" id="ARBA00022801"/>
    </source>
</evidence>
<feature type="domain" description="N-acetylmuramoyl-L-alanine amidase" evidence="6">
    <location>
        <begin position="13"/>
        <end position="150"/>
    </location>
</feature>
<dbReference type="RefSeq" id="WP_207043022.1">
    <property type="nucleotide sequence ID" value="NZ_JAFLNC010000002.1"/>
</dbReference>
<evidence type="ECO:0000259" key="6">
    <source>
        <dbReference type="SMART" id="SM00644"/>
    </source>
</evidence>
<protein>
    <recommendedName>
        <fullName evidence="3">N-acetylmuramoyl-L-alanine amidase</fullName>
        <ecNumber evidence="3">3.5.1.28</ecNumber>
    </recommendedName>
</protein>
<organism evidence="7 8">
    <name type="scientific">Sneathiella sedimenti</name>
    <dbReference type="NCBI Taxonomy" id="2816034"/>
    <lineage>
        <taxon>Bacteria</taxon>
        <taxon>Pseudomonadati</taxon>
        <taxon>Pseudomonadota</taxon>
        <taxon>Alphaproteobacteria</taxon>
        <taxon>Sneathiellales</taxon>
        <taxon>Sneathiellaceae</taxon>
        <taxon>Sneathiella</taxon>
    </lineage>
</organism>
<proteinExistence type="inferred from homology"/>
<evidence type="ECO:0000313" key="7">
    <source>
        <dbReference type="EMBL" id="MBO0333022.1"/>
    </source>
</evidence>
<dbReference type="InterPro" id="IPR036365">
    <property type="entry name" value="PGBD-like_sf"/>
</dbReference>
<dbReference type="EC" id="3.5.1.28" evidence="3"/>
<keyword evidence="8" id="KW-1185">Reference proteome</keyword>
<dbReference type="PANTHER" id="PTHR30417">
    <property type="entry name" value="N-ACETYLMURAMOYL-L-ALANINE AMIDASE AMID"/>
    <property type="match status" value="1"/>
</dbReference>
<dbReference type="Pfam" id="PF01471">
    <property type="entry name" value="PG_binding_1"/>
    <property type="match status" value="1"/>
</dbReference>
<sequence length="252" mass="28148">MSKAIRNIIWRPSPNFDDRAAGTPIDMLVLHYTGMKTAEAAIERLTDETAKVSAHYLVQEDGQVLALVAEEKRAWHAGVSRWRGADNINARSVGIEIVNPGHEFGYRPFPDVQMEAVTVLATDIVARHAIPAWNVVGHSDVAPNRKEDPGELFEWRELARKGVGLWYRENRHASLHYASLLPGTGGESVIAIQEALNEIGYDVMKNGIYDDALTAVICAFQRHWRPSRVDGNVDAETQAVLYALRDEVRRLT</sequence>
<dbReference type="InterPro" id="IPR036505">
    <property type="entry name" value="Amidase/PGRP_sf"/>
</dbReference>
<dbReference type="Gene3D" id="1.10.101.10">
    <property type="entry name" value="PGBD-like superfamily/PGBD"/>
    <property type="match status" value="1"/>
</dbReference>
<gene>
    <name evidence="7" type="ORF">J0X12_05330</name>
</gene>
<evidence type="ECO:0000256" key="2">
    <source>
        <dbReference type="ARBA" id="ARBA00007553"/>
    </source>
</evidence>
<evidence type="ECO:0000256" key="3">
    <source>
        <dbReference type="ARBA" id="ARBA00011901"/>
    </source>
</evidence>
<evidence type="ECO:0000313" key="8">
    <source>
        <dbReference type="Proteomes" id="UP000664761"/>
    </source>
</evidence>
<dbReference type="CDD" id="cd06583">
    <property type="entry name" value="PGRP"/>
    <property type="match status" value="1"/>
</dbReference>
<dbReference type="SMART" id="SM00644">
    <property type="entry name" value="Ami_2"/>
    <property type="match status" value="1"/>
</dbReference>
<comment type="similarity">
    <text evidence="2">Belongs to the N-acetylmuramoyl-L-alanine amidase 2 family.</text>
</comment>
<comment type="catalytic activity">
    <reaction evidence="1">
        <text>Hydrolyzes the link between N-acetylmuramoyl residues and L-amino acid residues in certain cell-wall glycopeptides.</text>
        <dbReference type="EC" id="3.5.1.28"/>
    </reaction>
</comment>
<dbReference type="Pfam" id="PF01510">
    <property type="entry name" value="Amidase_2"/>
    <property type="match status" value="1"/>
</dbReference>
<dbReference type="InterPro" id="IPR002477">
    <property type="entry name" value="Peptidoglycan-bd-like"/>
</dbReference>
<dbReference type="InterPro" id="IPR036366">
    <property type="entry name" value="PGBDSf"/>
</dbReference>
<keyword evidence="4" id="KW-0378">Hydrolase</keyword>
<dbReference type="Proteomes" id="UP000664761">
    <property type="component" value="Unassembled WGS sequence"/>
</dbReference>
<evidence type="ECO:0000256" key="5">
    <source>
        <dbReference type="ARBA" id="ARBA00023316"/>
    </source>
</evidence>
<reference evidence="7 8" key="1">
    <citation type="submission" date="2021-03" db="EMBL/GenBank/DDBJ databases">
        <title>Sneathiella sp. CAU 1612 isolated from Kang Won-do.</title>
        <authorList>
            <person name="Kim W."/>
        </authorList>
    </citation>
    <scope>NUCLEOTIDE SEQUENCE [LARGE SCALE GENOMIC DNA]</scope>
    <source>
        <strain evidence="7 8">CAU 1612</strain>
    </source>
</reference>
<dbReference type="SUPFAM" id="SSF47090">
    <property type="entry name" value="PGBD-like"/>
    <property type="match status" value="1"/>
</dbReference>
<dbReference type="InterPro" id="IPR051206">
    <property type="entry name" value="NAMLAA_amidase_2"/>
</dbReference>
<comment type="caution">
    <text evidence="7">The sequence shown here is derived from an EMBL/GenBank/DDBJ whole genome shotgun (WGS) entry which is preliminary data.</text>
</comment>
<dbReference type="Gene3D" id="3.40.80.10">
    <property type="entry name" value="Peptidoglycan recognition protein-like"/>
    <property type="match status" value="1"/>
</dbReference>
<keyword evidence="5" id="KW-0961">Cell wall biogenesis/degradation</keyword>
<dbReference type="PANTHER" id="PTHR30417:SF1">
    <property type="entry name" value="N-ACETYLMURAMOYL-L-ALANINE AMIDASE AMID"/>
    <property type="match status" value="1"/>
</dbReference>